<keyword evidence="1" id="KW-0812">Transmembrane</keyword>
<feature type="chain" id="PRO_5042111149" evidence="2">
    <location>
        <begin position="30"/>
        <end position="401"/>
    </location>
</feature>
<sequence length="401" mass="43394">MSMKKFTKKMLAIVAAGAMTMGLAMPVFAEGASTPTKEAYITKVFNTEVEKNVNFTFKAEQQKNGGDVDNLVETKADVTIDDAKFTTSDKTGTLTRRWAVTFPEYSEAGKYSYKVTEIGNSLGLDDTGEKEKMLMSKAEYLMDVYVSNTTAGGYEISNIIVNKIKNDQGTAETSPVKVDIGNGEDNGFKFENTYVQEAGTGTDPSNPGTDPDADYDNLGSLNVSKKVEKNVTTGNTTQPATNDTFSFTAEFTFPAGTNENTLGGVNANGKKITLEKGTTHKFTLEAGKNMKFTKLPVGTKITVTEAAKANYKGSAAVVINNENKTAVAATKFNDEIKVWDDKAATGYKLGQKKNTVDVTNRFNNVPTTGIIMNTLPYVLMVALCAVALFGFVAFKRKKVQK</sequence>
<feature type="transmembrane region" description="Helical" evidence="1">
    <location>
        <begin position="375"/>
        <end position="394"/>
    </location>
</feature>
<keyword evidence="1" id="KW-1133">Transmembrane helix</keyword>
<proteinExistence type="predicted"/>
<dbReference type="Proteomes" id="UP001199915">
    <property type="component" value="Unassembled WGS sequence"/>
</dbReference>
<protein>
    <submittedName>
        <fullName evidence="4">DUF5979 domain-containing protein</fullName>
    </submittedName>
</protein>
<feature type="domain" description="DUF7601" evidence="3">
    <location>
        <begin position="220"/>
        <end position="328"/>
    </location>
</feature>
<comment type="caution">
    <text evidence="4">The sequence shown here is derived from an EMBL/GenBank/DDBJ whole genome shotgun (WGS) entry which is preliminary data.</text>
</comment>
<keyword evidence="1" id="KW-0472">Membrane</keyword>
<keyword evidence="2" id="KW-0732">Signal</keyword>
<dbReference type="InterPro" id="IPR055382">
    <property type="entry name" value="DUF7601"/>
</dbReference>
<evidence type="ECO:0000256" key="2">
    <source>
        <dbReference type="SAM" id="SignalP"/>
    </source>
</evidence>
<accession>A0AAE3F2R1</accession>
<evidence type="ECO:0000313" key="4">
    <source>
        <dbReference type="EMBL" id="MCG4764877.1"/>
    </source>
</evidence>
<dbReference type="RefSeq" id="WP_118640017.1">
    <property type="nucleotide sequence ID" value="NZ_JAAIUA010000004.1"/>
</dbReference>
<organism evidence="4 5">
    <name type="scientific">Fusicatenibacter saccharivorans</name>
    <dbReference type="NCBI Taxonomy" id="1150298"/>
    <lineage>
        <taxon>Bacteria</taxon>
        <taxon>Bacillati</taxon>
        <taxon>Bacillota</taxon>
        <taxon>Clostridia</taxon>
        <taxon>Lachnospirales</taxon>
        <taxon>Lachnospiraceae</taxon>
        <taxon>Fusicatenibacter</taxon>
    </lineage>
</organism>
<evidence type="ECO:0000256" key="1">
    <source>
        <dbReference type="SAM" id="Phobius"/>
    </source>
</evidence>
<dbReference type="Pfam" id="PF24547">
    <property type="entry name" value="DUF7601"/>
    <property type="match status" value="1"/>
</dbReference>
<reference evidence="4" key="1">
    <citation type="submission" date="2022-01" db="EMBL/GenBank/DDBJ databases">
        <title>Collection of gut derived symbiotic bacterial strains cultured from healthy donors.</title>
        <authorList>
            <person name="Lin H."/>
            <person name="Kohout C."/>
            <person name="Waligurski E."/>
            <person name="Pamer E.G."/>
        </authorList>
    </citation>
    <scope>NUCLEOTIDE SEQUENCE</scope>
    <source>
        <strain evidence="4">DFI.5.49</strain>
    </source>
</reference>
<dbReference type="EMBL" id="JAKNFS010000006">
    <property type="protein sequence ID" value="MCG4764877.1"/>
    <property type="molecule type" value="Genomic_DNA"/>
</dbReference>
<evidence type="ECO:0000259" key="3">
    <source>
        <dbReference type="Pfam" id="PF24547"/>
    </source>
</evidence>
<dbReference type="Gene3D" id="2.60.40.3050">
    <property type="match status" value="1"/>
</dbReference>
<evidence type="ECO:0000313" key="5">
    <source>
        <dbReference type="Proteomes" id="UP001199915"/>
    </source>
</evidence>
<feature type="signal peptide" evidence="2">
    <location>
        <begin position="1"/>
        <end position="29"/>
    </location>
</feature>
<dbReference type="Gene3D" id="2.60.40.1140">
    <property type="entry name" value="Collagen-binding surface protein Cna, B-type domain"/>
    <property type="match status" value="1"/>
</dbReference>
<dbReference type="AlphaFoldDB" id="A0AAE3F2R1"/>
<dbReference type="InterPro" id="IPR038174">
    <property type="entry name" value="Strep_pil_link_sf"/>
</dbReference>
<name>A0AAE3F2R1_9FIRM</name>
<gene>
    <name evidence="4" type="ORF">L0N21_05050</name>
</gene>